<keyword evidence="2" id="KW-0808">Transferase</keyword>
<dbReference type="InterPro" id="IPR003776">
    <property type="entry name" value="YcaO-like_dom"/>
</dbReference>
<dbReference type="PROSITE" id="PS51664">
    <property type="entry name" value="YCAO"/>
    <property type="match status" value="1"/>
</dbReference>
<keyword evidence="2" id="KW-0418">Kinase</keyword>
<dbReference type="STRING" id="1121455.SAMN02745728_00209"/>
<name>A0A1M7RV53_9BACT</name>
<dbReference type="PANTHER" id="PTHR37809">
    <property type="entry name" value="RIBOSOMAL PROTEIN S12 METHYLTHIOTRANSFERASE ACCESSORY FACTOR YCAO"/>
    <property type="match status" value="1"/>
</dbReference>
<organism evidence="2 3">
    <name type="scientific">Desulfovibrio litoralis DSM 11393</name>
    <dbReference type="NCBI Taxonomy" id="1121455"/>
    <lineage>
        <taxon>Bacteria</taxon>
        <taxon>Pseudomonadati</taxon>
        <taxon>Thermodesulfobacteriota</taxon>
        <taxon>Desulfovibrionia</taxon>
        <taxon>Desulfovibrionales</taxon>
        <taxon>Desulfovibrionaceae</taxon>
        <taxon>Desulfovibrio</taxon>
    </lineage>
</organism>
<dbReference type="Pfam" id="PF02624">
    <property type="entry name" value="YcaO"/>
    <property type="match status" value="1"/>
</dbReference>
<dbReference type="PANTHER" id="PTHR37809:SF1">
    <property type="entry name" value="RIBOSOMAL PROTEIN S12 METHYLTHIOTRANSFERASE ACCESSORY FACTOR YCAO"/>
    <property type="match status" value="1"/>
</dbReference>
<feature type="domain" description="YcaO" evidence="1">
    <location>
        <begin position="262"/>
        <end position="584"/>
    </location>
</feature>
<sequence length="584" mass="65788">MLEYQYTHDQTTSTTGFFSCIPTQNGQPMSLEQGLLLLQKTPNDSFLHRYILRRLVNEKAANIDTLLVDFQQTFSLDKLNICNALLAEIFEINPKLLSEQALAQIKNQTKFSLLSNFSPLVYLQDKVKTDQELQNSWRKVFLKNITAHYKIPSLSEIKLTPLYSEVELAAIKTPKVNLEELYQKYKLIEKQNSFATTVQTSPKEMAEVAFERLSECGIIAGREMRHQASLSPVALQRLWNINLKVQQGKHNYILKGQANTYGRGLTLDIARVSCLMEMVERASAYASITEQGVLHKQENAEIFYGTRSSLLAQGYEVLDFDTLNLDIKYQDQALHFIKGEYPSCSGLNAPSKTVLVPMQLVYLFNNLDEPDLCDAPSSTGLAAGKSLTEAKISALTEVLERDAEATHIYHKKLCFNIQTQDQELLKLFSAYRYQGINIQFQDLSGQLGMPCVKCFVIGNKGQVYRATGAGLDAKRALISALTETPFPFPDGPSSGPGLKSLEQVSFEALPSYRLSSPELTLTMLEELLIENELTPIYINLTRSDLSLPVVKAIIPNLYTNSELDENNKIPYRLYSHYLKLNQNS</sequence>
<gene>
    <name evidence="2" type="ORF">SAMN02745728_00209</name>
</gene>
<evidence type="ECO:0000259" key="1">
    <source>
        <dbReference type="PROSITE" id="PS51664"/>
    </source>
</evidence>
<keyword evidence="3" id="KW-1185">Reference proteome</keyword>
<dbReference type="RefSeq" id="WP_072695606.1">
    <property type="nucleotide sequence ID" value="NZ_FRDI01000002.1"/>
</dbReference>
<dbReference type="Gene3D" id="3.30.1330.230">
    <property type="match status" value="1"/>
</dbReference>
<evidence type="ECO:0000313" key="3">
    <source>
        <dbReference type="Proteomes" id="UP000186469"/>
    </source>
</evidence>
<dbReference type="OrthoDB" id="5380721at2"/>
<evidence type="ECO:0000313" key="2">
    <source>
        <dbReference type="EMBL" id="SHN50143.1"/>
    </source>
</evidence>
<dbReference type="GO" id="GO:0016301">
    <property type="term" value="F:kinase activity"/>
    <property type="evidence" value="ECO:0007669"/>
    <property type="project" value="UniProtKB-KW"/>
</dbReference>
<protein>
    <submittedName>
        <fullName evidence="2">YcaO-type kinase domain-containing protein</fullName>
    </submittedName>
</protein>
<dbReference type="AlphaFoldDB" id="A0A1M7RV53"/>
<dbReference type="Proteomes" id="UP000186469">
    <property type="component" value="Unassembled WGS sequence"/>
</dbReference>
<reference evidence="2 3" key="1">
    <citation type="submission" date="2016-12" db="EMBL/GenBank/DDBJ databases">
        <authorList>
            <person name="Song W.-J."/>
            <person name="Kurnit D.M."/>
        </authorList>
    </citation>
    <scope>NUCLEOTIDE SEQUENCE [LARGE SCALE GENOMIC DNA]</scope>
    <source>
        <strain evidence="2 3">DSM 11393</strain>
    </source>
</reference>
<dbReference type="EMBL" id="FRDI01000002">
    <property type="protein sequence ID" value="SHN50143.1"/>
    <property type="molecule type" value="Genomic_DNA"/>
</dbReference>
<accession>A0A1M7RV53</accession>
<proteinExistence type="predicted"/>